<sequence>MPHFRSPPSSPVFSSSTKKRGKSLSGLTVVFFPCADPRHCPKPSKSLNRSRSPAAKSDFSRVQLTTNKRGHVIVKF</sequence>
<keyword evidence="2" id="KW-1185">Reference proteome</keyword>
<evidence type="ECO:0000313" key="1">
    <source>
        <dbReference type="EMBL" id="KAJ8624505.1"/>
    </source>
</evidence>
<dbReference type="EMBL" id="CM056819">
    <property type="protein sequence ID" value="KAJ8624505.1"/>
    <property type="molecule type" value="Genomic_DNA"/>
</dbReference>
<accession>A0ACC2KTW3</accession>
<name>A0ACC2KTW3_PERAE</name>
<comment type="caution">
    <text evidence="1">The sequence shown here is derived from an EMBL/GenBank/DDBJ whole genome shotgun (WGS) entry which is preliminary data.</text>
</comment>
<evidence type="ECO:0000313" key="2">
    <source>
        <dbReference type="Proteomes" id="UP001234297"/>
    </source>
</evidence>
<dbReference type="Proteomes" id="UP001234297">
    <property type="component" value="Chromosome 11"/>
</dbReference>
<organism evidence="1 2">
    <name type="scientific">Persea americana</name>
    <name type="common">Avocado</name>
    <dbReference type="NCBI Taxonomy" id="3435"/>
    <lineage>
        <taxon>Eukaryota</taxon>
        <taxon>Viridiplantae</taxon>
        <taxon>Streptophyta</taxon>
        <taxon>Embryophyta</taxon>
        <taxon>Tracheophyta</taxon>
        <taxon>Spermatophyta</taxon>
        <taxon>Magnoliopsida</taxon>
        <taxon>Magnoliidae</taxon>
        <taxon>Laurales</taxon>
        <taxon>Lauraceae</taxon>
        <taxon>Persea</taxon>
    </lineage>
</organism>
<reference evidence="1 2" key="1">
    <citation type="journal article" date="2022" name="Hortic Res">
        <title>A haplotype resolved chromosomal level avocado genome allows analysis of novel avocado genes.</title>
        <authorList>
            <person name="Nath O."/>
            <person name="Fletcher S.J."/>
            <person name="Hayward A."/>
            <person name="Shaw L.M."/>
            <person name="Masouleh A.K."/>
            <person name="Furtado A."/>
            <person name="Henry R.J."/>
            <person name="Mitter N."/>
        </authorList>
    </citation>
    <scope>NUCLEOTIDE SEQUENCE [LARGE SCALE GENOMIC DNA]</scope>
    <source>
        <strain evidence="2">cv. Hass</strain>
    </source>
</reference>
<gene>
    <name evidence="1" type="ORF">MRB53_033035</name>
</gene>
<protein>
    <submittedName>
        <fullName evidence="1">Uncharacterized protein</fullName>
    </submittedName>
</protein>
<proteinExistence type="predicted"/>